<evidence type="ECO:0000313" key="3">
    <source>
        <dbReference type="Proteomes" id="UP001287286"/>
    </source>
</evidence>
<accession>A0ABR0CCP0</accession>
<evidence type="ECO:0000256" key="1">
    <source>
        <dbReference type="SAM" id="MobiDB-lite"/>
    </source>
</evidence>
<protein>
    <submittedName>
        <fullName evidence="2">Uncharacterized protein</fullName>
    </submittedName>
</protein>
<dbReference type="EMBL" id="JAWRVI010000004">
    <property type="protein sequence ID" value="KAK4093977.1"/>
    <property type="molecule type" value="Genomic_DNA"/>
</dbReference>
<feature type="compositionally biased region" description="Polar residues" evidence="1">
    <location>
        <begin position="1027"/>
        <end position="1055"/>
    </location>
</feature>
<comment type="caution">
    <text evidence="2">The sequence shown here is derived from an EMBL/GenBank/DDBJ whole genome shotgun (WGS) entry which is preliminary data.</text>
</comment>
<feature type="compositionally biased region" description="Low complexity" evidence="1">
    <location>
        <begin position="1252"/>
        <end position="1307"/>
    </location>
</feature>
<proteinExistence type="predicted"/>
<feature type="region of interest" description="Disordered" evidence="1">
    <location>
        <begin position="1216"/>
        <end position="1333"/>
    </location>
</feature>
<name>A0ABR0CCP0_PURLI</name>
<feature type="compositionally biased region" description="Basic residues" evidence="1">
    <location>
        <begin position="387"/>
        <end position="398"/>
    </location>
</feature>
<organism evidence="2 3">
    <name type="scientific">Purpureocillium lilacinum</name>
    <name type="common">Paecilomyces lilacinus</name>
    <dbReference type="NCBI Taxonomy" id="33203"/>
    <lineage>
        <taxon>Eukaryota</taxon>
        <taxon>Fungi</taxon>
        <taxon>Dikarya</taxon>
        <taxon>Ascomycota</taxon>
        <taxon>Pezizomycotina</taxon>
        <taxon>Sordariomycetes</taxon>
        <taxon>Hypocreomycetidae</taxon>
        <taxon>Hypocreales</taxon>
        <taxon>Ophiocordycipitaceae</taxon>
        <taxon>Purpureocillium</taxon>
    </lineage>
</organism>
<feature type="compositionally biased region" description="Basic and acidic residues" evidence="1">
    <location>
        <begin position="77"/>
        <end position="90"/>
    </location>
</feature>
<reference evidence="2 3" key="1">
    <citation type="journal article" date="2024" name="Microbiol. Resour. Announc.">
        <title>Genome annotations for the ascomycete fungi Trichoderma harzianum, Trichoderma aggressivum, and Purpureocillium lilacinum.</title>
        <authorList>
            <person name="Beijen E.P.W."/>
            <person name="Ohm R.A."/>
        </authorList>
    </citation>
    <scope>NUCLEOTIDE SEQUENCE [LARGE SCALE GENOMIC DNA]</scope>
    <source>
        <strain evidence="2 3">CBS 150709</strain>
    </source>
</reference>
<feature type="region of interest" description="Disordered" evidence="1">
    <location>
        <begin position="70"/>
        <end position="101"/>
    </location>
</feature>
<feature type="region of interest" description="Disordered" evidence="1">
    <location>
        <begin position="384"/>
        <end position="403"/>
    </location>
</feature>
<feature type="region of interest" description="Disordered" evidence="1">
    <location>
        <begin position="1027"/>
        <end position="1133"/>
    </location>
</feature>
<sequence length="1432" mass="153675">MAGTSRVTQKRKRISRDDYAWQYMTSSERRWSCAAGSSESVRASRCGDAVEETVVLVHRPGSLVIKSHVRSASPDATQERHDVLRSRSHLDNCPPSHRPVAKLGSQLGEAQHSLARTASVGVHQPQRHRGGSSSLRAAIRATPGHLHSLLDQAVMSWLKRGERVVHSRQATGTMPSYCAVPTAAGHIGGGAGTRLVSIEGQREHGKLSRRRGHSPPGRAERDLLVGSGYLETPRGGPNSVWLLARCMSGATSQGHRGGMVCPCPSERRGGTQRMRFLAGAMGFPPRQMSGAAPGRGGFAARAKPSPLAKALRAGWRPSDEASANCTSAAVADIGQSLEHGLQAASLRANAVGIYAASPQDRGVGLCCQILHHVARSPASPLVLGPHRSPHSRQQRKPWRPALPGGVACPRRTRILGFSSLSSRLRTWRTQSIRWICREAHETWAIRLPRATPAGVQRRFVGTNTSHVDLLCPSAAAGMSEEMRPFDGICKLVQIAEPTPEVRDTDVVYARVISILGWVESSPVRAGCAVSWPEMLPTSQFAHRVPVLGLKRGSEGPCAWEAGVVRMLVYSYPVDALPEGGADALRWRLRGLSLVAGAGLGLALQASKVPTRGTLLLCSERQRVGNRALTRGRQSQMKRARQEIYVLSLHCAQTREPTCTASLRRYEKQSGGAWKGWPAAGLQSPESRAYCLELGRRGPMQTVVPAKRSHRQQTAAASGLRAAGASAAELGQQSFGNGGGGGGGGGTWAAGRPRCGAAPAWRADTSAILGPPSCANSTSGIEIDPFTHPRSLLCHRLRIERHNVALPLSSSGPPPPIPAAACPPWLPPARGPYSTSHLSATTEQPGNPHRPHRLHTVNAQVPPRVVVPSLFPKPTPPPPPLHQGARWMSERSHEENQERAYIAASRRTDRSLEARVQSAHMASDIHKKRTGRSFRITEAIVMNEEMYEEEEETLPRSFRLLAPHLMTESPDVNNRLQAFMDNKYQMSNLLAKTNDDWRRENEINRMFAAAYPHATLQANQLSNSMRRSMLQGQSMPQGQTPQTSQAPYAASPSETLQAPHGAAPSAFENHGQYGASPAAHENQALHGASPSAFENHGQYGASPSAHENHSQFGASPAAYENHGQYGASPAAHDNYGQFGASPAAYENHGQFGASPAAYENHGQFGASPAAYENHSQSPFGAATQYGAPSPFAAQSLQGFAEPSPSAGPMERRAILGGVSYVPRSTKNRNRSITLPASRPTSRPASRLSRRPASRSVSRSSSRSASRSRRPAAVSRATAPPETAPTVAGSPAAGSPAAAPPANALWGAPSDADSQPDTPMRMTNSIDSAMDPQPQTPVDYDPDMSIFTTDMTNDVKMLLNTNVNPADIAGNHCGQPMYAQEWATGVPFEDTNSLYAPLKSEAVQDPIAQPPYDDAGADFLWDNFIHAGAWSNDQ</sequence>
<dbReference type="Proteomes" id="UP001287286">
    <property type="component" value="Unassembled WGS sequence"/>
</dbReference>
<feature type="region of interest" description="Disordered" evidence="1">
    <location>
        <begin position="1164"/>
        <end position="1185"/>
    </location>
</feature>
<feature type="compositionally biased region" description="Polar residues" evidence="1">
    <location>
        <begin position="1310"/>
        <end position="1325"/>
    </location>
</feature>
<keyword evidence="3" id="KW-1185">Reference proteome</keyword>
<evidence type="ECO:0000313" key="2">
    <source>
        <dbReference type="EMBL" id="KAK4093977.1"/>
    </source>
</evidence>
<gene>
    <name evidence="2" type="ORF">Purlil1_1468</name>
</gene>
<feature type="compositionally biased region" description="Low complexity" evidence="1">
    <location>
        <begin position="1233"/>
        <end position="1245"/>
    </location>
</feature>